<dbReference type="Proteomes" id="UP001175211">
    <property type="component" value="Unassembled WGS sequence"/>
</dbReference>
<sequence length="116" mass="13174">MSKDIYPIAVAHYGAKAIVAKAFYQEKDYRSPRPSDFSSTTNYNVKTPQDLSDVLESTAYLGMVKDTPVTLNNTSWNCRYWVISALERLQNKGYSVEAKSLTDLLRELDEVVREDA</sequence>
<name>A0AA39JSX6_ARMTA</name>
<dbReference type="EMBL" id="JAUEPS010000048">
    <property type="protein sequence ID" value="KAK0445963.1"/>
    <property type="molecule type" value="Genomic_DNA"/>
</dbReference>
<comment type="caution">
    <text evidence="1">The sequence shown here is derived from an EMBL/GenBank/DDBJ whole genome shotgun (WGS) entry which is preliminary data.</text>
</comment>
<evidence type="ECO:0000313" key="1">
    <source>
        <dbReference type="EMBL" id="KAK0445963.1"/>
    </source>
</evidence>
<dbReference type="AlphaFoldDB" id="A0AA39JSX6"/>
<reference evidence="1" key="1">
    <citation type="submission" date="2023-06" db="EMBL/GenBank/DDBJ databases">
        <authorList>
            <consortium name="Lawrence Berkeley National Laboratory"/>
            <person name="Ahrendt S."/>
            <person name="Sahu N."/>
            <person name="Indic B."/>
            <person name="Wong-Bajracharya J."/>
            <person name="Merenyi Z."/>
            <person name="Ke H.-M."/>
            <person name="Monk M."/>
            <person name="Kocsube S."/>
            <person name="Drula E."/>
            <person name="Lipzen A."/>
            <person name="Balint B."/>
            <person name="Henrissat B."/>
            <person name="Andreopoulos B."/>
            <person name="Martin F.M."/>
            <person name="Harder C.B."/>
            <person name="Rigling D."/>
            <person name="Ford K.L."/>
            <person name="Foster G.D."/>
            <person name="Pangilinan J."/>
            <person name="Papanicolaou A."/>
            <person name="Barry K."/>
            <person name="LaButti K."/>
            <person name="Viragh M."/>
            <person name="Koriabine M."/>
            <person name="Yan M."/>
            <person name="Riley R."/>
            <person name="Champramary S."/>
            <person name="Plett K.L."/>
            <person name="Tsai I.J."/>
            <person name="Slot J."/>
            <person name="Sipos G."/>
            <person name="Plett J."/>
            <person name="Nagy L.G."/>
            <person name="Grigoriev I.V."/>
        </authorList>
    </citation>
    <scope>NUCLEOTIDE SEQUENCE</scope>
    <source>
        <strain evidence="1">CCBAS 213</strain>
    </source>
</reference>
<proteinExistence type="predicted"/>
<gene>
    <name evidence="1" type="ORF">EV420DRAFT_1648188</name>
</gene>
<accession>A0AA39JSX6</accession>
<organism evidence="1 2">
    <name type="scientific">Armillaria tabescens</name>
    <name type="common">Ringless honey mushroom</name>
    <name type="synonym">Agaricus tabescens</name>
    <dbReference type="NCBI Taxonomy" id="1929756"/>
    <lineage>
        <taxon>Eukaryota</taxon>
        <taxon>Fungi</taxon>
        <taxon>Dikarya</taxon>
        <taxon>Basidiomycota</taxon>
        <taxon>Agaricomycotina</taxon>
        <taxon>Agaricomycetes</taxon>
        <taxon>Agaricomycetidae</taxon>
        <taxon>Agaricales</taxon>
        <taxon>Marasmiineae</taxon>
        <taxon>Physalacriaceae</taxon>
        <taxon>Desarmillaria</taxon>
    </lineage>
</organism>
<evidence type="ECO:0000313" key="2">
    <source>
        <dbReference type="Proteomes" id="UP001175211"/>
    </source>
</evidence>
<dbReference type="RefSeq" id="XP_060325604.1">
    <property type="nucleotide sequence ID" value="XM_060478122.1"/>
</dbReference>
<protein>
    <submittedName>
        <fullName evidence="1">Uncharacterized protein</fullName>
    </submittedName>
</protein>
<keyword evidence="2" id="KW-1185">Reference proteome</keyword>
<dbReference type="GeneID" id="85361670"/>